<sequence length="105" mass="11330">MIKLSLIFPLTTPITSSINVLGLNIDVGNVMPWTIPNILVTPVPPALTNTQMHAPLGPESTPTALLKPHPQSNFLSDFLLDPGGNPTSYSTSIFWQSEQPTLNIP</sequence>
<organism evidence="1 2">
    <name type="scientific">Austropuccinia psidii MF-1</name>
    <dbReference type="NCBI Taxonomy" id="1389203"/>
    <lineage>
        <taxon>Eukaryota</taxon>
        <taxon>Fungi</taxon>
        <taxon>Dikarya</taxon>
        <taxon>Basidiomycota</taxon>
        <taxon>Pucciniomycotina</taxon>
        <taxon>Pucciniomycetes</taxon>
        <taxon>Pucciniales</taxon>
        <taxon>Sphaerophragmiaceae</taxon>
        <taxon>Austropuccinia</taxon>
    </lineage>
</organism>
<dbReference type="EMBL" id="AVOT02000069">
    <property type="protein sequence ID" value="MBW0460872.1"/>
    <property type="molecule type" value="Genomic_DNA"/>
</dbReference>
<keyword evidence="2" id="KW-1185">Reference proteome</keyword>
<reference evidence="1" key="1">
    <citation type="submission" date="2021-03" db="EMBL/GenBank/DDBJ databases">
        <title>Draft genome sequence of rust myrtle Austropuccinia psidii MF-1, a brazilian biotype.</title>
        <authorList>
            <person name="Quecine M.C."/>
            <person name="Pachon D.M.R."/>
            <person name="Bonatelli M.L."/>
            <person name="Correr F.H."/>
            <person name="Franceschini L.M."/>
            <person name="Leite T.F."/>
            <person name="Margarido G.R.A."/>
            <person name="Almeida C.A."/>
            <person name="Ferrarezi J.A."/>
            <person name="Labate C.A."/>
        </authorList>
    </citation>
    <scope>NUCLEOTIDE SEQUENCE</scope>
    <source>
        <strain evidence="1">MF-1</strain>
    </source>
</reference>
<name>A0A9Q3GC75_9BASI</name>
<dbReference type="AlphaFoldDB" id="A0A9Q3GC75"/>
<comment type="caution">
    <text evidence="1">The sequence shown here is derived from an EMBL/GenBank/DDBJ whole genome shotgun (WGS) entry which is preliminary data.</text>
</comment>
<protein>
    <submittedName>
        <fullName evidence="1">Uncharacterized protein</fullName>
    </submittedName>
</protein>
<evidence type="ECO:0000313" key="2">
    <source>
        <dbReference type="Proteomes" id="UP000765509"/>
    </source>
</evidence>
<dbReference type="Proteomes" id="UP000765509">
    <property type="component" value="Unassembled WGS sequence"/>
</dbReference>
<evidence type="ECO:0000313" key="1">
    <source>
        <dbReference type="EMBL" id="MBW0460872.1"/>
    </source>
</evidence>
<proteinExistence type="predicted"/>
<gene>
    <name evidence="1" type="ORF">O181_000587</name>
</gene>
<accession>A0A9Q3GC75</accession>